<protein>
    <submittedName>
        <fullName evidence="6">Rieske (2Fe-2S) protein</fullName>
    </submittedName>
</protein>
<name>A0A154QG35_9GAMM</name>
<dbReference type="SUPFAM" id="SSF50022">
    <property type="entry name" value="ISP domain"/>
    <property type="match status" value="1"/>
</dbReference>
<reference evidence="6 7" key="1">
    <citation type="journal article" date="2016" name="MBio">
        <title>Lateral Gene Transfer in a Heavy Metal-Contaminated-Groundwater Microbial Community.</title>
        <authorList>
            <person name="Hemme C.L."/>
            <person name="Green S.J."/>
            <person name="Rishishwar L."/>
            <person name="Prakash O."/>
            <person name="Pettenato A."/>
            <person name="Chakraborty R."/>
            <person name="Deutschbauer A.M."/>
            <person name="Van Nostrand J.D."/>
            <person name="Wu L."/>
            <person name="He Z."/>
            <person name="Jordan I.K."/>
            <person name="Hazen T.C."/>
            <person name="Arkin A.P."/>
            <person name="Kostka J.E."/>
            <person name="Zhou J."/>
        </authorList>
    </citation>
    <scope>NUCLEOTIDE SEQUENCE [LARGE SCALE GENOMIC DNA]</scope>
    <source>
        <strain evidence="6 7">FW104-T7</strain>
    </source>
</reference>
<dbReference type="InterPro" id="IPR017941">
    <property type="entry name" value="Rieske_2Fe-2S"/>
</dbReference>
<keyword evidence="4" id="KW-0411">Iron-sulfur</keyword>
<dbReference type="RefSeq" id="WP_008438938.1">
    <property type="nucleotide sequence ID" value="NZ_LVJS01000050.1"/>
</dbReference>
<sequence>MDRRSFVKTCAGTAIAAACWRGHPALAAAMADHPPARLVNADGSPLKAADVTTTEALVFAYPYRGIPCFLINLGGRAAHPTALASPEDGDYTSPAGAGPHANLVACVAICMHQLSYPTPDYSAIRYAASGSPLTDAPGLIVCCTHGSVYDPATGAARVAGPAPNALLPARLAWDAESDGLIATGCVGDKFFARFFDAYKSDLIDRFGPGGYRQPVGETAVAIPLSRYSAAVSTC</sequence>
<keyword evidence="7" id="KW-1185">Reference proteome</keyword>
<dbReference type="InterPro" id="IPR036922">
    <property type="entry name" value="Rieske_2Fe-2S_sf"/>
</dbReference>
<feature type="domain" description="Rieske" evidence="5">
    <location>
        <begin position="78"/>
        <end position="180"/>
    </location>
</feature>
<keyword evidence="3" id="KW-0408">Iron</keyword>
<evidence type="ECO:0000256" key="2">
    <source>
        <dbReference type="ARBA" id="ARBA00022723"/>
    </source>
</evidence>
<comment type="caution">
    <text evidence="6">The sequence shown here is derived from an EMBL/GenBank/DDBJ whole genome shotgun (WGS) entry which is preliminary data.</text>
</comment>
<evidence type="ECO:0000313" key="6">
    <source>
        <dbReference type="EMBL" id="KZC23136.1"/>
    </source>
</evidence>
<dbReference type="eggNOG" id="COG0723">
    <property type="taxonomic scope" value="Bacteria"/>
</dbReference>
<organism evidence="6 7">
    <name type="scientific">Rhodanobacter thiooxydans</name>
    <dbReference type="NCBI Taxonomy" id="416169"/>
    <lineage>
        <taxon>Bacteria</taxon>
        <taxon>Pseudomonadati</taxon>
        <taxon>Pseudomonadota</taxon>
        <taxon>Gammaproteobacteria</taxon>
        <taxon>Lysobacterales</taxon>
        <taxon>Rhodanobacteraceae</taxon>
        <taxon>Rhodanobacter</taxon>
    </lineage>
</organism>
<keyword evidence="2" id="KW-0479">Metal-binding</keyword>
<keyword evidence="1" id="KW-0001">2Fe-2S</keyword>
<evidence type="ECO:0000256" key="1">
    <source>
        <dbReference type="ARBA" id="ARBA00022714"/>
    </source>
</evidence>
<evidence type="ECO:0000256" key="3">
    <source>
        <dbReference type="ARBA" id="ARBA00023004"/>
    </source>
</evidence>
<dbReference type="Gene3D" id="2.102.10.10">
    <property type="entry name" value="Rieske [2Fe-2S] iron-sulphur domain"/>
    <property type="match status" value="1"/>
</dbReference>
<dbReference type="EMBL" id="LVJS01000050">
    <property type="protein sequence ID" value="KZC23136.1"/>
    <property type="molecule type" value="Genomic_DNA"/>
</dbReference>
<dbReference type="AlphaFoldDB" id="A0A154QG35"/>
<dbReference type="GO" id="GO:0051537">
    <property type="term" value="F:2 iron, 2 sulfur cluster binding"/>
    <property type="evidence" value="ECO:0007669"/>
    <property type="project" value="UniProtKB-KW"/>
</dbReference>
<proteinExistence type="predicted"/>
<accession>A0A154QG35</accession>
<evidence type="ECO:0000256" key="4">
    <source>
        <dbReference type="ARBA" id="ARBA00023014"/>
    </source>
</evidence>
<dbReference type="GO" id="GO:0046872">
    <property type="term" value="F:metal ion binding"/>
    <property type="evidence" value="ECO:0007669"/>
    <property type="project" value="UniProtKB-KW"/>
</dbReference>
<gene>
    <name evidence="6" type="ORF">RHOFW104T7_15665</name>
</gene>
<dbReference type="Proteomes" id="UP000076131">
    <property type="component" value="Unassembled WGS sequence"/>
</dbReference>
<dbReference type="PROSITE" id="PS51257">
    <property type="entry name" value="PROKAR_LIPOPROTEIN"/>
    <property type="match status" value="1"/>
</dbReference>
<dbReference type="STRING" id="416169.RHOFW104T7_15665"/>
<evidence type="ECO:0000313" key="7">
    <source>
        <dbReference type="Proteomes" id="UP000076131"/>
    </source>
</evidence>
<dbReference type="PROSITE" id="PS51296">
    <property type="entry name" value="RIESKE"/>
    <property type="match status" value="1"/>
</dbReference>
<evidence type="ECO:0000259" key="5">
    <source>
        <dbReference type="PROSITE" id="PS51296"/>
    </source>
</evidence>